<evidence type="ECO:0000256" key="1">
    <source>
        <dbReference type="SAM" id="SignalP"/>
    </source>
</evidence>
<dbReference type="Gene3D" id="1.10.10.10">
    <property type="entry name" value="Winged helix-like DNA-binding domain superfamily/Winged helix DNA-binding domain"/>
    <property type="match status" value="2"/>
</dbReference>
<dbReference type="InterPro" id="IPR036388">
    <property type="entry name" value="WH-like_DNA-bd_sf"/>
</dbReference>
<name>R3K9C9_ENTFL</name>
<feature type="domain" description="Putative host cell surface-exposed lipoprotein Ltp-like HTH region" evidence="2">
    <location>
        <begin position="250"/>
        <end position="294"/>
    </location>
</feature>
<accession>R3K9C9</accession>
<dbReference type="InterPro" id="IPR011434">
    <property type="entry name" value="Ltp-like_HTH"/>
</dbReference>
<feature type="chain" id="PRO_5004359964" description="Putative host cell surface-exposed lipoprotein Ltp-like HTH region domain-containing protein" evidence="1">
    <location>
        <begin position="23"/>
        <end position="294"/>
    </location>
</feature>
<evidence type="ECO:0000313" key="4">
    <source>
        <dbReference type="Proteomes" id="UP000013638"/>
    </source>
</evidence>
<dbReference type="Pfam" id="PF07553">
    <property type="entry name" value="Lipoprotein_Ltp"/>
    <property type="match status" value="2"/>
</dbReference>
<feature type="domain" description="Putative host cell surface-exposed lipoprotein Ltp-like HTH region" evidence="2">
    <location>
        <begin position="204"/>
        <end position="247"/>
    </location>
</feature>
<reference evidence="3 4" key="1">
    <citation type="submission" date="2013-02" db="EMBL/GenBank/DDBJ databases">
        <title>The Genome Sequence of Enterococcus faecalis ATCC_6055.</title>
        <authorList>
            <consortium name="The Broad Institute Genome Sequencing Platform"/>
            <consortium name="The Broad Institute Genome Sequencing Center for Infectious Disease"/>
            <person name="Earl A.M."/>
            <person name="Gilmore M.S."/>
            <person name="Lebreton F."/>
            <person name="Walker B."/>
            <person name="Young S.K."/>
            <person name="Zeng Q."/>
            <person name="Gargeya S."/>
            <person name="Fitzgerald M."/>
            <person name="Haas B."/>
            <person name="Abouelleil A."/>
            <person name="Alvarado L."/>
            <person name="Arachchi H.M."/>
            <person name="Berlin A.M."/>
            <person name="Chapman S.B."/>
            <person name="Dewar J."/>
            <person name="Goldberg J."/>
            <person name="Griggs A."/>
            <person name="Gujja S."/>
            <person name="Hansen M."/>
            <person name="Howarth C."/>
            <person name="Imamovic A."/>
            <person name="Larimer J."/>
            <person name="McCowan C."/>
            <person name="Murphy C."/>
            <person name="Neiman D."/>
            <person name="Pearson M."/>
            <person name="Priest M."/>
            <person name="Roberts A."/>
            <person name="Saif S."/>
            <person name="Shea T."/>
            <person name="Sisk P."/>
            <person name="Sykes S."/>
            <person name="Wortman J."/>
            <person name="Nusbaum C."/>
            <person name="Birren B."/>
        </authorList>
    </citation>
    <scope>NUCLEOTIDE SEQUENCE [LARGE SCALE GENOMIC DNA]</scope>
    <source>
        <strain evidence="3 4">ATCC 6055</strain>
    </source>
</reference>
<dbReference type="RefSeq" id="WP_010829062.1">
    <property type="nucleotide sequence ID" value="NZ_KB944867.1"/>
</dbReference>
<gene>
    <name evidence="3" type="ORF">WOU_02562</name>
</gene>
<protein>
    <recommendedName>
        <fullName evidence="2">Putative host cell surface-exposed lipoprotein Ltp-like HTH region domain-containing protein</fullName>
    </recommendedName>
</protein>
<dbReference type="AlphaFoldDB" id="R3K9C9"/>
<dbReference type="EMBL" id="ASDZ01000032">
    <property type="protein sequence ID" value="EOK10071.1"/>
    <property type="molecule type" value="Genomic_DNA"/>
</dbReference>
<feature type="signal peptide" evidence="1">
    <location>
        <begin position="1"/>
        <end position="22"/>
    </location>
</feature>
<keyword evidence="1" id="KW-0732">Signal</keyword>
<evidence type="ECO:0000259" key="2">
    <source>
        <dbReference type="Pfam" id="PF07553"/>
    </source>
</evidence>
<dbReference type="PROSITE" id="PS51257">
    <property type="entry name" value="PROKAR_LIPOPROTEIN"/>
    <property type="match status" value="1"/>
</dbReference>
<comment type="caution">
    <text evidence="3">The sequence shown here is derived from an EMBL/GenBank/DDBJ whole genome shotgun (WGS) entry which is preliminary data.</text>
</comment>
<proteinExistence type="predicted"/>
<sequence length="294" mass="33299">MKKRVILTSLLLPIIFISGCSASGNDDKTKEAETHEKKQTTKIPENKLGIDSKKVIESNLNELTESKYELTNKYDSYLTSKNLKVEIFKESLSPIAFALFTKTDEKQPSALTIFSTMRLANSVVEKKFDDLILVLENSIPDNSKKYTSKSENSIDDNKFVTFVFNNDLNSNDLDELLADALAGKDKKVQETTASSSQSSKVPLEYTNAKIKAEEYINHSSFSKISLYKQLQYEKFSDEAANFAVENISTNWNKQAVNKAKEYMESMDISKEKLKDQLLYEGFTDSEITYALNNI</sequence>
<dbReference type="PATRIC" id="fig|1169311.3.peg.2522"/>
<organism evidence="3 4">
    <name type="scientific">Enterococcus faecalis ATCC 6055</name>
    <dbReference type="NCBI Taxonomy" id="1169311"/>
    <lineage>
        <taxon>Bacteria</taxon>
        <taxon>Bacillati</taxon>
        <taxon>Bacillota</taxon>
        <taxon>Bacilli</taxon>
        <taxon>Lactobacillales</taxon>
        <taxon>Enterococcaceae</taxon>
        <taxon>Enterococcus</taxon>
    </lineage>
</organism>
<dbReference type="Proteomes" id="UP000013638">
    <property type="component" value="Unassembled WGS sequence"/>
</dbReference>
<dbReference type="HOGENOM" id="CLU_945738_0_0_9"/>
<evidence type="ECO:0000313" key="3">
    <source>
        <dbReference type="EMBL" id="EOK10071.1"/>
    </source>
</evidence>